<dbReference type="InterPro" id="IPR000086">
    <property type="entry name" value="NUDIX_hydrolase_dom"/>
</dbReference>
<sequence>MSLLGSLATKIAARLDDRTPVFYAADMVAFTLRGGKWHVLVIQRGWNPHKGKLALPGGHVEPDETAQEAAVRELAEETGVAVPAGAFVRQVGVFDAPGRDARGRYVSVAYAVVLPEEAPDPVAADDAAAAEWMPVRVAVKVARAGGFAFDHDRMLSAAIVACNLPRTLRTELDLREEP</sequence>
<dbReference type="PRINTS" id="PR00502">
    <property type="entry name" value="NUDIXFAMILY"/>
</dbReference>
<organism evidence="5 6">
    <name type="scientific">Amycolatopsis tolypomycina</name>
    <dbReference type="NCBI Taxonomy" id="208445"/>
    <lineage>
        <taxon>Bacteria</taxon>
        <taxon>Bacillati</taxon>
        <taxon>Actinomycetota</taxon>
        <taxon>Actinomycetes</taxon>
        <taxon>Pseudonocardiales</taxon>
        <taxon>Pseudonocardiaceae</taxon>
        <taxon>Amycolatopsis</taxon>
    </lineage>
</organism>
<evidence type="ECO:0000259" key="4">
    <source>
        <dbReference type="PROSITE" id="PS51462"/>
    </source>
</evidence>
<evidence type="ECO:0000256" key="1">
    <source>
        <dbReference type="ARBA" id="ARBA00005582"/>
    </source>
</evidence>
<dbReference type="RefSeq" id="WP_091305754.1">
    <property type="nucleotide sequence ID" value="NZ_FNSO01000003.1"/>
</dbReference>
<dbReference type="InterPro" id="IPR015797">
    <property type="entry name" value="NUDIX_hydrolase-like_dom_sf"/>
</dbReference>
<dbReference type="PANTHER" id="PTHR43736:SF1">
    <property type="entry name" value="DIHYDRONEOPTERIN TRIPHOSPHATE DIPHOSPHATASE"/>
    <property type="match status" value="1"/>
</dbReference>
<dbReference type="Pfam" id="PF00293">
    <property type="entry name" value="NUDIX"/>
    <property type="match status" value="1"/>
</dbReference>
<dbReference type="SUPFAM" id="SSF55811">
    <property type="entry name" value="Nudix"/>
    <property type="match status" value="1"/>
</dbReference>
<evidence type="ECO:0000313" key="6">
    <source>
        <dbReference type="Proteomes" id="UP000199622"/>
    </source>
</evidence>
<dbReference type="PANTHER" id="PTHR43736">
    <property type="entry name" value="ADP-RIBOSE PYROPHOSPHATASE"/>
    <property type="match status" value="1"/>
</dbReference>
<dbReference type="Proteomes" id="UP000199622">
    <property type="component" value="Unassembled WGS sequence"/>
</dbReference>
<proteinExistence type="inferred from homology"/>
<dbReference type="Gene3D" id="3.90.79.10">
    <property type="entry name" value="Nucleoside Triphosphate Pyrophosphohydrolase"/>
    <property type="match status" value="1"/>
</dbReference>
<accession>A0A1H4JSN3</accession>
<evidence type="ECO:0000256" key="2">
    <source>
        <dbReference type="ARBA" id="ARBA00022801"/>
    </source>
</evidence>
<evidence type="ECO:0000256" key="3">
    <source>
        <dbReference type="RuleBase" id="RU003476"/>
    </source>
</evidence>
<dbReference type="STRING" id="208445.SAMN04489727_2141"/>
<dbReference type="OrthoDB" id="9804442at2"/>
<keyword evidence="2 3" id="KW-0378">Hydrolase</keyword>
<name>A0A1H4JSN3_9PSEU</name>
<dbReference type="InterPro" id="IPR020476">
    <property type="entry name" value="Nudix_hydrolase"/>
</dbReference>
<dbReference type="CDD" id="cd18873">
    <property type="entry name" value="NUDIX_NadM_like"/>
    <property type="match status" value="1"/>
</dbReference>
<dbReference type="GO" id="GO:0016787">
    <property type="term" value="F:hydrolase activity"/>
    <property type="evidence" value="ECO:0007669"/>
    <property type="project" value="UniProtKB-KW"/>
</dbReference>
<gene>
    <name evidence="5" type="ORF">SAMN04489727_2141</name>
</gene>
<comment type="similarity">
    <text evidence="1 3">Belongs to the Nudix hydrolase family.</text>
</comment>
<dbReference type="PROSITE" id="PS00893">
    <property type="entry name" value="NUDIX_BOX"/>
    <property type="match status" value="1"/>
</dbReference>
<keyword evidence="6" id="KW-1185">Reference proteome</keyword>
<dbReference type="PROSITE" id="PS51462">
    <property type="entry name" value="NUDIX"/>
    <property type="match status" value="1"/>
</dbReference>
<evidence type="ECO:0000313" key="5">
    <source>
        <dbReference type="EMBL" id="SEB48935.1"/>
    </source>
</evidence>
<reference evidence="6" key="1">
    <citation type="submission" date="2016-10" db="EMBL/GenBank/DDBJ databases">
        <authorList>
            <person name="Varghese N."/>
            <person name="Submissions S."/>
        </authorList>
    </citation>
    <scope>NUCLEOTIDE SEQUENCE [LARGE SCALE GENOMIC DNA]</scope>
    <source>
        <strain evidence="6">DSM 44544</strain>
    </source>
</reference>
<dbReference type="EMBL" id="FNSO01000003">
    <property type="protein sequence ID" value="SEB48935.1"/>
    <property type="molecule type" value="Genomic_DNA"/>
</dbReference>
<protein>
    <submittedName>
        <fullName evidence="5">8-oxo-dGTP diphosphatase</fullName>
    </submittedName>
</protein>
<dbReference type="InterPro" id="IPR020084">
    <property type="entry name" value="NUDIX_hydrolase_CS"/>
</dbReference>
<feature type="domain" description="Nudix hydrolase" evidence="4">
    <location>
        <begin position="20"/>
        <end position="155"/>
    </location>
</feature>
<dbReference type="AlphaFoldDB" id="A0A1H4JSN3"/>